<dbReference type="PANTHER" id="PTHR37299">
    <property type="entry name" value="TRANSCRIPTIONAL REGULATOR-RELATED"/>
    <property type="match status" value="1"/>
</dbReference>
<dbReference type="InterPro" id="IPR046947">
    <property type="entry name" value="LytR-like"/>
</dbReference>
<dbReference type="GO" id="GO:0003677">
    <property type="term" value="F:DNA binding"/>
    <property type="evidence" value="ECO:0007669"/>
    <property type="project" value="InterPro"/>
</dbReference>
<name>A0A5C4TDT0_9BACL</name>
<evidence type="ECO:0000259" key="2">
    <source>
        <dbReference type="PROSITE" id="PS50110"/>
    </source>
</evidence>
<dbReference type="PROSITE" id="PS50110">
    <property type="entry name" value="RESPONSE_REGULATORY"/>
    <property type="match status" value="1"/>
</dbReference>
<protein>
    <submittedName>
        <fullName evidence="4">Response regulator transcription factor</fullName>
    </submittedName>
</protein>
<sequence length="243" mass="28237">MKTRIVLADDNEDELNILRHYIGQLPDFHIVDTCRNGEELIDSVMKSRPDAILLDIRMPKLNGLEAIRACLKIISDLLFIFVTSDEEYAVQAFELCAVDYVMKPVEKGRLYSALEKINKIRRRTEPGQALPGTVEFEKRLIIREGNDYYFIPVKDILFIEKIGKKCHIYTAANEYVTNDNIGEMLQQLPDHLFFLSHRSYIVNITKIYCVLARNQTYLAYFPNTSKYAHVSKLKIEELQNKLK</sequence>
<dbReference type="OrthoDB" id="9809318at2"/>
<dbReference type="InterPro" id="IPR001789">
    <property type="entry name" value="Sig_transdc_resp-reg_receiver"/>
</dbReference>
<feature type="modified residue" description="4-aspartylphosphate" evidence="1">
    <location>
        <position position="55"/>
    </location>
</feature>
<dbReference type="EMBL" id="VDCQ01000006">
    <property type="protein sequence ID" value="TNJ67253.1"/>
    <property type="molecule type" value="Genomic_DNA"/>
</dbReference>
<dbReference type="SUPFAM" id="SSF52172">
    <property type="entry name" value="CheY-like"/>
    <property type="match status" value="1"/>
</dbReference>
<dbReference type="Pfam" id="PF04397">
    <property type="entry name" value="LytTR"/>
    <property type="match status" value="1"/>
</dbReference>
<comment type="caution">
    <text evidence="4">The sequence shown here is derived from an EMBL/GenBank/DDBJ whole genome shotgun (WGS) entry which is preliminary data.</text>
</comment>
<keyword evidence="5" id="KW-1185">Reference proteome</keyword>
<keyword evidence="1" id="KW-0597">Phosphoprotein</keyword>
<feature type="domain" description="Response regulatory" evidence="2">
    <location>
        <begin position="4"/>
        <end position="118"/>
    </location>
</feature>
<organism evidence="4 5">
    <name type="scientific">Paenibacillus hemerocallicola</name>
    <dbReference type="NCBI Taxonomy" id="1172614"/>
    <lineage>
        <taxon>Bacteria</taxon>
        <taxon>Bacillati</taxon>
        <taxon>Bacillota</taxon>
        <taxon>Bacilli</taxon>
        <taxon>Bacillales</taxon>
        <taxon>Paenibacillaceae</taxon>
        <taxon>Paenibacillus</taxon>
    </lineage>
</organism>
<evidence type="ECO:0000313" key="4">
    <source>
        <dbReference type="EMBL" id="TNJ67253.1"/>
    </source>
</evidence>
<proteinExistence type="predicted"/>
<dbReference type="Gene3D" id="3.40.50.2300">
    <property type="match status" value="1"/>
</dbReference>
<dbReference type="SMART" id="SM00850">
    <property type="entry name" value="LytTR"/>
    <property type="match status" value="1"/>
</dbReference>
<dbReference type="Pfam" id="PF00072">
    <property type="entry name" value="Response_reg"/>
    <property type="match status" value="1"/>
</dbReference>
<dbReference type="InterPro" id="IPR011006">
    <property type="entry name" value="CheY-like_superfamily"/>
</dbReference>
<feature type="domain" description="HTH LytTR-type" evidence="3">
    <location>
        <begin position="140"/>
        <end position="243"/>
    </location>
</feature>
<dbReference type="InterPro" id="IPR007492">
    <property type="entry name" value="LytTR_DNA-bd_dom"/>
</dbReference>
<gene>
    <name evidence="4" type="ORF">FE784_06120</name>
</gene>
<dbReference type="PROSITE" id="PS50930">
    <property type="entry name" value="HTH_LYTTR"/>
    <property type="match status" value="1"/>
</dbReference>
<evidence type="ECO:0000313" key="5">
    <source>
        <dbReference type="Proteomes" id="UP000307943"/>
    </source>
</evidence>
<reference evidence="4 5" key="1">
    <citation type="submission" date="2019-05" db="EMBL/GenBank/DDBJ databases">
        <title>We sequenced the genome of Paenibacillus hemerocallicola KCTC 33185 for further insight into its adaptation and study the phylogeny of Paenibacillus.</title>
        <authorList>
            <person name="Narsing Rao M.P."/>
        </authorList>
    </citation>
    <scope>NUCLEOTIDE SEQUENCE [LARGE SCALE GENOMIC DNA]</scope>
    <source>
        <strain evidence="4 5">KCTC 33185</strain>
    </source>
</reference>
<dbReference type="AlphaFoldDB" id="A0A5C4TDT0"/>
<evidence type="ECO:0000256" key="1">
    <source>
        <dbReference type="PROSITE-ProRule" id="PRU00169"/>
    </source>
</evidence>
<dbReference type="GO" id="GO:0000156">
    <property type="term" value="F:phosphorelay response regulator activity"/>
    <property type="evidence" value="ECO:0007669"/>
    <property type="project" value="InterPro"/>
</dbReference>
<evidence type="ECO:0000259" key="3">
    <source>
        <dbReference type="PROSITE" id="PS50930"/>
    </source>
</evidence>
<dbReference type="SMART" id="SM00448">
    <property type="entry name" value="REC"/>
    <property type="match status" value="1"/>
</dbReference>
<dbReference type="Proteomes" id="UP000307943">
    <property type="component" value="Unassembled WGS sequence"/>
</dbReference>
<dbReference type="Gene3D" id="2.40.50.1020">
    <property type="entry name" value="LytTr DNA-binding domain"/>
    <property type="match status" value="1"/>
</dbReference>
<accession>A0A5C4TDT0</accession>
<dbReference type="PANTHER" id="PTHR37299:SF1">
    <property type="entry name" value="STAGE 0 SPORULATION PROTEIN A HOMOLOG"/>
    <property type="match status" value="1"/>
</dbReference>